<dbReference type="CDD" id="cd03220">
    <property type="entry name" value="ABC_KpsT_Wzt"/>
    <property type="match status" value="1"/>
</dbReference>
<comment type="similarity">
    <text evidence="1">Belongs to the ABC transporter superfamily.</text>
</comment>
<dbReference type="RefSeq" id="WP_069611446.1">
    <property type="nucleotide sequence ID" value="NZ_CP157960.1"/>
</dbReference>
<keyword evidence="3" id="KW-0547">Nucleotide-binding</keyword>
<dbReference type="PROSITE" id="PS50893">
    <property type="entry name" value="ABC_TRANSPORTER_2"/>
    <property type="match status" value="1"/>
</dbReference>
<keyword evidence="4 6" id="KW-0067">ATP-binding</keyword>
<dbReference type="SUPFAM" id="SSF52540">
    <property type="entry name" value="P-loop containing nucleoside triphosphate hydrolases"/>
    <property type="match status" value="1"/>
</dbReference>
<dbReference type="EMBL" id="CP157960">
    <property type="protein sequence ID" value="XBT92382.1"/>
    <property type="molecule type" value="Genomic_DNA"/>
</dbReference>
<dbReference type="PANTHER" id="PTHR46743:SF2">
    <property type="entry name" value="TEICHOIC ACIDS EXPORT ATP-BINDING PROTEIN TAGH"/>
    <property type="match status" value="1"/>
</dbReference>
<dbReference type="GO" id="GO:0016020">
    <property type="term" value="C:membrane"/>
    <property type="evidence" value="ECO:0007669"/>
    <property type="project" value="InterPro"/>
</dbReference>
<sequence>MTSISLQNVSVEFPVFNARARSLKNRVLDIATGGIIGQRSDGHVVVKSLEDINLTLAEGDRLGLVGHNGAGKTTLLRVLAGIYSPTRGAALINGECVSLINISLGIDPEATGRENIRLRAAMMGMAPAVLKREFDQVAEFSGLGDFLDMPFRTYSSGMQLRLAFSISTAVRPEILIMDEWLSTGDEEFQTKANERLHQVVNATKILILASHSKDLLLNNCDRIIWLEHGRIKMDGPSRDVAAAYFR</sequence>
<dbReference type="Pfam" id="PF00005">
    <property type="entry name" value="ABC_tran"/>
    <property type="match status" value="1"/>
</dbReference>
<dbReference type="PANTHER" id="PTHR46743">
    <property type="entry name" value="TEICHOIC ACIDS EXPORT ATP-BINDING PROTEIN TAGH"/>
    <property type="match status" value="1"/>
</dbReference>
<evidence type="ECO:0000313" key="6">
    <source>
        <dbReference type="EMBL" id="XBT92382.1"/>
    </source>
</evidence>
<organism evidence="6">
    <name type="scientific">Rhizobium sp. ZPR3</name>
    <dbReference type="NCBI Taxonomy" id="3158967"/>
    <lineage>
        <taxon>Bacteria</taxon>
        <taxon>Pseudomonadati</taxon>
        <taxon>Pseudomonadota</taxon>
        <taxon>Alphaproteobacteria</taxon>
        <taxon>Hyphomicrobiales</taxon>
        <taxon>Rhizobiaceae</taxon>
        <taxon>Rhizobium/Agrobacterium group</taxon>
        <taxon>Rhizobium</taxon>
    </lineage>
</organism>
<gene>
    <name evidence="6" type="ORF">ABM479_16630</name>
</gene>
<evidence type="ECO:0000256" key="1">
    <source>
        <dbReference type="ARBA" id="ARBA00005417"/>
    </source>
</evidence>
<dbReference type="InterPro" id="IPR050683">
    <property type="entry name" value="Bact_Polysacc_Export_ATP-bd"/>
</dbReference>
<dbReference type="InterPro" id="IPR027417">
    <property type="entry name" value="P-loop_NTPase"/>
</dbReference>
<dbReference type="SMART" id="SM00382">
    <property type="entry name" value="AAA"/>
    <property type="match status" value="1"/>
</dbReference>
<feature type="domain" description="ABC transporter" evidence="5">
    <location>
        <begin position="25"/>
        <end position="245"/>
    </location>
</feature>
<name>A0AAU7RQF8_9HYPH</name>
<dbReference type="AlphaFoldDB" id="A0AAU7RQF8"/>
<evidence type="ECO:0000256" key="4">
    <source>
        <dbReference type="ARBA" id="ARBA00022840"/>
    </source>
</evidence>
<dbReference type="InterPro" id="IPR003439">
    <property type="entry name" value="ABC_transporter-like_ATP-bd"/>
</dbReference>
<dbReference type="InterPro" id="IPR003593">
    <property type="entry name" value="AAA+_ATPase"/>
</dbReference>
<proteinExistence type="inferred from homology"/>
<keyword evidence="2" id="KW-0813">Transport</keyword>
<reference evidence="6" key="1">
    <citation type="submission" date="2024-06" db="EMBL/GenBank/DDBJ databases">
        <authorList>
            <person name="Li T."/>
            <person name="Gao R."/>
        </authorList>
    </citation>
    <scope>NUCLEOTIDE SEQUENCE</scope>
    <source>
        <strain evidence="6">ZPR3</strain>
    </source>
</reference>
<dbReference type="GO" id="GO:0005524">
    <property type="term" value="F:ATP binding"/>
    <property type="evidence" value="ECO:0007669"/>
    <property type="project" value="UniProtKB-KW"/>
</dbReference>
<evidence type="ECO:0000259" key="5">
    <source>
        <dbReference type="PROSITE" id="PS50893"/>
    </source>
</evidence>
<dbReference type="InterPro" id="IPR015860">
    <property type="entry name" value="ABC_transpr_TagH-like"/>
</dbReference>
<dbReference type="GO" id="GO:0016887">
    <property type="term" value="F:ATP hydrolysis activity"/>
    <property type="evidence" value="ECO:0007669"/>
    <property type="project" value="InterPro"/>
</dbReference>
<dbReference type="GO" id="GO:0140359">
    <property type="term" value="F:ABC-type transporter activity"/>
    <property type="evidence" value="ECO:0007669"/>
    <property type="project" value="InterPro"/>
</dbReference>
<evidence type="ECO:0000256" key="3">
    <source>
        <dbReference type="ARBA" id="ARBA00022741"/>
    </source>
</evidence>
<protein>
    <submittedName>
        <fullName evidence="6">ABC transporter ATP-binding protein</fullName>
    </submittedName>
</protein>
<evidence type="ECO:0000256" key="2">
    <source>
        <dbReference type="ARBA" id="ARBA00022448"/>
    </source>
</evidence>
<dbReference type="Gene3D" id="3.40.50.300">
    <property type="entry name" value="P-loop containing nucleotide triphosphate hydrolases"/>
    <property type="match status" value="1"/>
</dbReference>
<accession>A0AAU7RQF8</accession>